<name>A0A952AM26_9BACT</name>
<sequence>MKNDSIFAKISTAFVGRYRLTILAFIGIFVLGVVSYAVLLKREGFPAIAIPAAFVQVNYFVNDATLVDQEITIPIESVLVNIEGVEKVNSFTTDNFARFTVRFADGFTSETGSEKLKNVIARDASLPDSAAVIYQVINAAAIDGRNDLLLSVGGDFNLDELTSKAELIRDALANNPLLTKAEVQYLTAKNINPFNGEEVEIVTGFNRIGSQVDGELVFYPAISIGVNKKFNDTGTLELSNAVRSEVEKLIEDDKLEGVIISYGGDFADGLLKQIGSLESNVITGLLAVIVVLVLFINWRAAIVTAIFIPTVLAATFVGLYVIGYSLNVLSLFALILVLGLFVDDGIVIVEAIDAEKKKGVKGVKAVSNALNSVGLADVSGTVTTLLVFLPMAAISGILGEFIRLIPITVILALSLSLIIALTIVPLLSQIMLVGKTKSKTALSKTAHLIFYGFSDLILKLGKLTGSFVRFYLATPVLTIIVMVIALLSVALGINYAGMLKFSIFPTPKDTDSMLITISYPEQTSIDAAETIAIDAEAQIKQVASADIEKITYLRSNASSAIMIVDLTPVGTRDTAEVIAERLDDLFSQLDGADFKVELSSAGPPSSDYPFAMQIFSDDQEVLTLASAKLADFIKEYDLETNSVTDVKVDNLSLLAKIDGRRFVEVKARLSDSENSASLVELQDAVVAEYNEDNLSDLGLSANSLEFDFGQESENLSSFGSALLAMLLALLIMYGLLVLQFNSFLQPFLVFLAIPFSFAGLFFGLYTTNNPLSFFVVIGMTGLIGIVVNNTIMLLDYANQMIKSGASAKEAISEAVAVRFRPLLATSVTTLAGLLPLALSDPFWEPLSLTIIFGLMSSTALVITTFPAFFAAAEWLRALKRSLFKRTGVSSLLQN</sequence>
<evidence type="ECO:0000313" key="2">
    <source>
        <dbReference type="EMBL" id="MBW7954073.1"/>
    </source>
</evidence>
<dbReference type="Gene3D" id="3.30.70.1430">
    <property type="entry name" value="Multidrug efflux transporter AcrB pore domain"/>
    <property type="match status" value="2"/>
</dbReference>
<feature type="transmembrane region" description="Helical" evidence="1">
    <location>
        <begin position="718"/>
        <end position="740"/>
    </location>
</feature>
<gene>
    <name evidence="2" type="ORF">H3C67_04790</name>
</gene>
<comment type="caution">
    <text evidence="2">The sequence shown here is derived from an EMBL/GenBank/DDBJ whole genome shotgun (WGS) entry which is preliminary data.</text>
</comment>
<proteinExistence type="predicted"/>
<dbReference type="InterPro" id="IPR001036">
    <property type="entry name" value="Acrflvin-R"/>
</dbReference>
<feature type="transmembrane region" description="Helical" evidence="1">
    <location>
        <begin position="771"/>
        <end position="794"/>
    </location>
</feature>
<dbReference type="SUPFAM" id="SSF82693">
    <property type="entry name" value="Multidrug efflux transporter AcrB pore domain, PN1, PN2, PC1 and PC2 subdomains"/>
    <property type="match status" value="1"/>
</dbReference>
<feature type="transmembrane region" description="Helical" evidence="1">
    <location>
        <begin position="850"/>
        <end position="875"/>
    </location>
</feature>
<keyword evidence="1" id="KW-0472">Membrane</keyword>
<feature type="transmembrane region" description="Helical" evidence="1">
    <location>
        <begin position="281"/>
        <end position="298"/>
    </location>
</feature>
<dbReference type="Gene3D" id="1.20.1640.10">
    <property type="entry name" value="Multidrug efflux transporter AcrB transmembrane domain"/>
    <property type="match status" value="4"/>
</dbReference>
<feature type="transmembrane region" description="Helical" evidence="1">
    <location>
        <begin position="373"/>
        <end position="398"/>
    </location>
</feature>
<reference evidence="2" key="1">
    <citation type="journal article" date="2022" name="ISME J.">
        <title>A general approach to explore prokaryotic protein glycosylation reveals the unique surface layer modulation of an anammox bacterium.</title>
        <authorList>
            <person name="Pabst M."/>
            <person name="Grouzdev D.S."/>
            <person name="Lawson C.E."/>
            <person name="Kleikamp H.B.C."/>
            <person name="de Ram C."/>
            <person name="Louwen R."/>
            <person name="Lin Y.M."/>
            <person name="Lucker S."/>
            <person name="van Loosdrecht M.C.M."/>
            <person name="Laureni M."/>
        </authorList>
    </citation>
    <scope>NUCLEOTIDE SEQUENCE</scope>
    <source>
        <strain evidence="2">BROCD043</strain>
    </source>
</reference>
<keyword evidence="1" id="KW-0812">Transmembrane</keyword>
<dbReference type="SUPFAM" id="SSF82866">
    <property type="entry name" value="Multidrug efflux transporter AcrB transmembrane domain"/>
    <property type="match status" value="2"/>
</dbReference>
<protein>
    <submittedName>
        <fullName evidence="2">Efflux RND transporter permease subunit</fullName>
    </submittedName>
</protein>
<feature type="transmembrane region" description="Helical" evidence="1">
    <location>
        <begin position="20"/>
        <end position="39"/>
    </location>
</feature>
<dbReference type="GO" id="GO:0005886">
    <property type="term" value="C:plasma membrane"/>
    <property type="evidence" value="ECO:0007669"/>
    <property type="project" value="TreeGrafter"/>
</dbReference>
<keyword evidence="1" id="KW-1133">Transmembrane helix</keyword>
<feature type="transmembrane region" description="Helical" evidence="1">
    <location>
        <begin position="404"/>
        <end position="427"/>
    </location>
</feature>
<dbReference type="PANTHER" id="PTHR32063:SF0">
    <property type="entry name" value="SWARMING MOTILITY PROTEIN SWRC"/>
    <property type="match status" value="1"/>
</dbReference>
<dbReference type="GO" id="GO:0042910">
    <property type="term" value="F:xenobiotic transmembrane transporter activity"/>
    <property type="evidence" value="ECO:0007669"/>
    <property type="project" value="TreeGrafter"/>
</dbReference>
<dbReference type="Gene3D" id="3.30.70.1320">
    <property type="entry name" value="Multidrug efflux transporter AcrB pore domain like"/>
    <property type="match status" value="2"/>
</dbReference>
<dbReference type="Pfam" id="PF00873">
    <property type="entry name" value="ACR_tran"/>
    <property type="match status" value="3"/>
</dbReference>
<evidence type="ECO:0000313" key="3">
    <source>
        <dbReference type="Proteomes" id="UP000781173"/>
    </source>
</evidence>
<dbReference type="EMBL" id="JACFOF010000015">
    <property type="protein sequence ID" value="MBW7954073.1"/>
    <property type="molecule type" value="Genomic_DNA"/>
</dbReference>
<organism evidence="2 3">
    <name type="scientific">Candidatus Dojkabacteria bacterium</name>
    <dbReference type="NCBI Taxonomy" id="2099670"/>
    <lineage>
        <taxon>Bacteria</taxon>
        <taxon>Candidatus Dojkabacteria</taxon>
    </lineage>
</organism>
<feature type="transmembrane region" description="Helical" evidence="1">
    <location>
        <begin position="747"/>
        <end position="765"/>
    </location>
</feature>
<evidence type="ECO:0000256" key="1">
    <source>
        <dbReference type="SAM" id="Phobius"/>
    </source>
</evidence>
<dbReference type="AlphaFoldDB" id="A0A952AM26"/>
<dbReference type="Proteomes" id="UP000781173">
    <property type="component" value="Unassembled WGS sequence"/>
</dbReference>
<accession>A0A952AM26</accession>
<feature type="transmembrane region" description="Helical" evidence="1">
    <location>
        <begin position="470"/>
        <end position="493"/>
    </location>
</feature>
<dbReference type="PANTHER" id="PTHR32063">
    <property type="match status" value="1"/>
</dbReference>
<dbReference type="Gene3D" id="3.30.70.1440">
    <property type="entry name" value="Multidrug efflux transporter AcrB pore domain"/>
    <property type="match status" value="1"/>
</dbReference>